<organism evidence="1 2">
    <name type="scientific">Hungatella effluvii</name>
    <dbReference type="NCBI Taxonomy" id="1096246"/>
    <lineage>
        <taxon>Bacteria</taxon>
        <taxon>Bacillati</taxon>
        <taxon>Bacillota</taxon>
        <taxon>Clostridia</taxon>
        <taxon>Lachnospirales</taxon>
        <taxon>Lachnospiraceae</taxon>
        <taxon>Hungatella</taxon>
    </lineage>
</organism>
<dbReference type="EMBL" id="QJKD01000004">
    <property type="protein sequence ID" value="PXX54323.1"/>
    <property type="molecule type" value="Genomic_DNA"/>
</dbReference>
<comment type="caution">
    <text evidence="1">The sequence shown here is derived from an EMBL/GenBank/DDBJ whole genome shotgun (WGS) entry which is preliminary data.</text>
</comment>
<accession>A0A2V3Y822</accession>
<evidence type="ECO:0008006" key="3">
    <source>
        <dbReference type="Google" id="ProtNLM"/>
    </source>
</evidence>
<reference evidence="1 2" key="1">
    <citation type="submission" date="2018-05" db="EMBL/GenBank/DDBJ databases">
        <title>Genomic Encyclopedia of Type Strains, Phase IV (KMG-IV): sequencing the most valuable type-strain genomes for metagenomic binning, comparative biology and taxonomic classification.</title>
        <authorList>
            <person name="Goeker M."/>
        </authorList>
    </citation>
    <scope>NUCLEOTIDE SEQUENCE [LARGE SCALE GENOMIC DNA]</scope>
    <source>
        <strain evidence="1 2">DSM 24995</strain>
    </source>
</reference>
<dbReference type="Proteomes" id="UP000248057">
    <property type="component" value="Unassembled WGS sequence"/>
</dbReference>
<dbReference type="RefSeq" id="WP_110322660.1">
    <property type="nucleotide sequence ID" value="NZ_QJKD01000004.1"/>
</dbReference>
<keyword evidence="2" id="KW-1185">Reference proteome</keyword>
<dbReference type="AlphaFoldDB" id="A0A2V3Y822"/>
<sequence length="611" mass="73115">MENSGIQKCRKYFIFKIQDLVNNSYHTLEEKRQESLLKYIEICIDTYDELRMSLDQSKLNRSYEGLLDGLDAQLQKHPFRLLDLYKDDFSRLHCLLKPANGKREKESEKEKENGKGPEIHNIHRNLVALKKKLEAENMIERYIECLLKEQVFSNMDYLMEALVSDLLNMGYSMAYIVEYFKNQQKRFVETGDCEQIIRDMKNLNKIPVGFRIFIKYKVDSETQQERARELLGRHFELVSEEVLPANNQWMQDGWQVATKVYLALDAYKAIDMARKEFQSVKQLFDMWQATQNFIRDDIWYAWEDETGFHKIGLGSVDNTRMLSYIDNNYRKQMERFLQLEKTVVNENKGTLERVLYTLHTAKGYSIQNRFLNFWSSLEYILHPFPKYTIIEKARVIVPEVFSLFYLKNKLNIFWTRLTYCMEKKGYKEKYPALDFFCTDCREGKDYSTRKVISYLLDKEKYAPLLSELSFHIVLERECMELIMLLTEPQKASKAIKEYYEEIRHDLNYIYRLRNQLIHSAKDIDDSLEYISFRLYRYVNSVLSTILYYEEKNSAYSIIDILSSIDATYQNYSSKLFIEEPRKKQNNKEQESNTITEEEGYRLVRPKYLFLE</sequence>
<name>A0A2V3Y822_9FIRM</name>
<gene>
    <name evidence="1" type="ORF">DFR60_104148</name>
</gene>
<proteinExistence type="predicted"/>
<evidence type="ECO:0000313" key="2">
    <source>
        <dbReference type="Proteomes" id="UP000248057"/>
    </source>
</evidence>
<evidence type="ECO:0000313" key="1">
    <source>
        <dbReference type="EMBL" id="PXX54323.1"/>
    </source>
</evidence>
<dbReference type="GeneID" id="86061172"/>
<protein>
    <recommendedName>
        <fullName evidence="3">Apea-like HEPN domain-containing protein</fullName>
    </recommendedName>
</protein>